<organism evidence="2 3">
    <name type="scientific">Arabis nemorensis</name>
    <dbReference type="NCBI Taxonomy" id="586526"/>
    <lineage>
        <taxon>Eukaryota</taxon>
        <taxon>Viridiplantae</taxon>
        <taxon>Streptophyta</taxon>
        <taxon>Embryophyta</taxon>
        <taxon>Tracheophyta</taxon>
        <taxon>Spermatophyta</taxon>
        <taxon>Magnoliopsida</taxon>
        <taxon>eudicotyledons</taxon>
        <taxon>Gunneridae</taxon>
        <taxon>Pentapetalae</taxon>
        <taxon>rosids</taxon>
        <taxon>malvids</taxon>
        <taxon>Brassicales</taxon>
        <taxon>Brassicaceae</taxon>
        <taxon>Arabideae</taxon>
        <taxon>Arabis</taxon>
    </lineage>
</organism>
<dbReference type="Proteomes" id="UP000489600">
    <property type="component" value="Unassembled WGS sequence"/>
</dbReference>
<comment type="caution">
    <text evidence="2">The sequence shown here is derived from an EMBL/GenBank/DDBJ whole genome shotgun (WGS) entry which is preliminary data.</text>
</comment>
<proteinExistence type="predicted"/>
<gene>
    <name evidence="2" type="ORF">ANE_LOCUS2299</name>
</gene>
<feature type="region of interest" description="Disordered" evidence="1">
    <location>
        <begin position="82"/>
        <end position="101"/>
    </location>
</feature>
<keyword evidence="3" id="KW-1185">Reference proteome</keyword>
<dbReference type="EMBL" id="CABITT030000001">
    <property type="protein sequence ID" value="VVA91854.1"/>
    <property type="molecule type" value="Genomic_DNA"/>
</dbReference>
<evidence type="ECO:0000256" key="1">
    <source>
        <dbReference type="SAM" id="MobiDB-lite"/>
    </source>
</evidence>
<evidence type="ECO:0000313" key="3">
    <source>
        <dbReference type="Proteomes" id="UP000489600"/>
    </source>
</evidence>
<dbReference type="AlphaFoldDB" id="A0A565ATE4"/>
<sequence length="101" mass="12065">MATGKHSLVDEDEQLAREYDSWELTASQNGKYIWDWRFIWSWIYMHGGGNVYARGDIYYPKPIAFSMDFSHPISEYELKPSSSKYERTEERTEISIREEAW</sequence>
<accession>A0A565ATE4</accession>
<protein>
    <submittedName>
        <fullName evidence="2">Uncharacterized protein</fullName>
    </submittedName>
</protein>
<reference evidence="2" key="1">
    <citation type="submission" date="2019-07" db="EMBL/GenBank/DDBJ databases">
        <authorList>
            <person name="Dittberner H."/>
        </authorList>
    </citation>
    <scope>NUCLEOTIDE SEQUENCE [LARGE SCALE GENOMIC DNA]</scope>
</reference>
<name>A0A565ATE4_9BRAS</name>
<evidence type="ECO:0000313" key="2">
    <source>
        <dbReference type="EMBL" id="VVA91854.1"/>
    </source>
</evidence>